<dbReference type="RefSeq" id="WP_011043723.1">
    <property type="nucleotide sequence ID" value="NC_003910.7"/>
</dbReference>
<accession>Q47ZY8</accession>
<protein>
    <submittedName>
        <fullName evidence="1">Uncharacterized protein</fullName>
    </submittedName>
</protein>
<sequence length="324" mass="37698">MDLLDIDIPFDCRFKCWFCGENSHTNIEVRDQEVKGGLDMISIPTCDECQSYGCHPLASSLEELKQTIKDKIIIRSSKELSIGSNWTEKELNESDFTGNAFEGFKKSGWEMFLIAKERVNFKAWDLCIDGIPVREILPEETFEFDGLAFSNFTGMLNYLSKTFFLNKNFLNRVLTLYGNDRAIEAVKFCRLVPNESESQREQAFDDLVESFREKEALVLRNKKRDALELNISIDSIMPVSIRKNTIPVLSIHWAMNNGVIDFETLDMLEDKFFETFSFEGDKKVFQMFNALEIYMDKRLSSPVWRETKDPNVTLWKYVESQFNN</sequence>
<evidence type="ECO:0000313" key="1">
    <source>
        <dbReference type="EMBL" id="AAZ27894.1"/>
    </source>
</evidence>
<dbReference type="AlphaFoldDB" id="Q47ZY8"/>
<dbReference type="EMBL" id="CP000083">
    <property type="protein sequence ID" value="AAZ27894.1"/>
    <property type="molecule type" value="Genomic_DNA"/>
</dbReference>
<organism evidence="1 2">
    <name type="scientific">Colwellia psychrerythraea (strain 34H / ATCC BAA-681)</name>
    <name type="common">Vibrio psychroerythus</name>
    <dbReference type="NCBI Taxonomy" id="167879"/>
    <lineage>
        <taxon>Bacteria</taxon>
        <taxon>Pseudomonadati</taxon>
        <taxon>Pseudomonadota</taxon>
        <taxon>Gammaproteobacteria</taxon>
        <taxon>Alteromonadales</taxon>
        <taxon>Colwelliaceae</taxon>
        <taxon>Colwellia</taxon>
    </lineage>
</organism>
<gene>
    <name evidence="1" type="ordered locus">CPS_2931</name>
</gene>
<dbReference type="STRING" id="167879.CPS_2931"/>
<dbReference type="HOGENOM" id="CLU_075244_0_0_6"/>
<dbReference type="KEGG" id="cps:CPS_2931"/>
<dbReference type="Proteomes" id="UP000000547">
    <property type="component" value="Chromosome"/>
</dbReference>
<name>Q47ZY8_COLP3</name>
<proteinExistence type="predicted"/>
<evidence type="ECO:0000313" key="2">
    <source>
        <dbReference type="Proteomes" id="UP000000547"/>
    </source>
</evidence>
<reference evidence="1" key="1">
    <citation type="journal article" date="2005" name="Proc. Natl. Acad. Sci. U.S.A.">
        <title>The psychrophilic lifestyle as revealed by the genome sequence of Colwellia psychrerythraea 34H through genomic and proteomic analyses.</title>
        <authorList>
            <person name="Methe B.A."/>
            <person name="Nelson K.E."/>
            <person name="Deming J.W."/>
            <person name="Momen B."/>
            <person name="Melamud E."/>
            <person name="Zhang X."/>
            <person name="Moult J."/>
            <person name="Madupu R."/>
            <person name="Nelson W.C."/>
            <person name="Dodson R.J."/>
            <person name="Brinkac L.M."/>
            <person name="Daugherty S.C."/>
            <person name="Durkin A.S."/>
            <person name="DeBoy R.T."/>
            <person name="Kolonay J.F."/>
            <person name="Sullivan S.A."/>
            <person name="Zhou L."/>
            <person name="Davidsen T.M."/>
            <person name="Wu M."/>
            <person name="Huston A.L."/>
            <person name="Lewis M."/>
            <person name="Weaver B."/>
            <person name="Weidman J.F."/>
            <person name="Khouri H."/>
            <person name="Utterback T.R."/>
            <person name="Feldblyum T.V."/>
            <person name="Fraser C.M."/>
        </authorList>
    </citation>
    <scope>NUCLEOTIDE SEQUENCE [LARGE SCALE GENOMIC DNA]</scope>
    <source>
        <strain evidence="1">34H</strain>
    </source>
</reference>